<keyword evidence="3" id="KW-1185">Reference proteome</keyword>
<feature type="transmembrane region" description="Helical" evidence="1">
    <location>
        <begin position="128"/>
        <end position="148"/>
    </location>
</feature>
<feature type="transmembrane region" description="Helical" evidence="1">
    <location>
        <begin position="41"/>
        <end position="61"/>
    </location>
</feature>
<feature type="transmembrane region" description="Helical" evidence="1">
    <location>
        <begin position="12"/>
        <end position="34"/>
    </location>
</feature>
<evidence type="ECO:0000313" key="2">
    <source>
        <dbReference type="EMBL" id="KAJ7767862.1"/>
    </source>
</evidence>
<keyword evidence="1" id="KW-0472">Membrane</keyword>
<comment type="caution">
    <text evidence="2">The sequence shown here is derived from an EMBL/GenBank/DDBJ whole genome shotgun (WGS) entry which is preliminary data.</text>
</comment>
<accession>A0AAD7JPT0</accession>
<evidence type="ECO:0008006" key="4">
    <source>
        <dbReference type="Google" id="ProtNLM"/>
    </source>
</evidence>
<reference evidence="2" key="1">
    <citation type="submission" date="2023-03" db="EMBL/GenBank/DDBJ databases">
        <title>Massive genome expansion in bonnet fungi (Mycena s.s.) driven by repeated elements and novel gene families across ecological guilds.</title>
        <authorList>
            <consortium name="Lawrence Berkeley National Laboratory"/>
            <person name="Harder C.B."/>
            <person name="Miyauchi S."/>
            <person name="Viragh M."/>
            <person name="Kuo A."/>
            <person name="Thoen E."/>
            <person name="Andreopoulos B."/>
            <person name="Lu D."/>
            <person name="Skrede I."/>
            <person name="Drula E."/>
            <person name="Henrissat B."/>
            <person name="Morin E."/>
            <person name="Kohler A."/>
            <person name="Barry K."/>
            <person name="LaButti K."/>
            <person name="Morin E."/>
            <person name="Salamov A."/>
            <person name="Lipzen A."/>
            <person name="Mereny Z."/>
            <person name="Hegedus B."/>
            <person name="Baldrian P."/>
            <person name="Stursova M."/>
            <person name="Weitz H."/>
            <person name="Taylor A."/>
            <person name="Grigoriev I.V."/>
            <person name="Nagy L.G."/>
            <person name="Martin F."/>
            <person name="Kauserud H."/>
        </authorList>
    </citation>
    <scope>NUCLEOTIDE SEQUENCE</scope>
    <source>
        <strain evidence="2">CBHHK188m</strain>
    </source>
</reference>
<proteinExistence type="predicted"/>
<protein>
    <recommendedName>
        <fullName evidence="4">Transmembrane protein</fullName>
    </recommendedName>
</protein>
<keyword evidence="1" id="KW-1133">Transmembrane helix</keyword>
<evidence type="ECO:0000256" key="1">
    <source>
        <dbReference type="SAM" id="Phobius"/>
    </source>
</evidence>
<evidence type="ECO:0000313" key="3">
    <source>
        <dbReference type="Proteomes" id="UP001215280"/>
    </source>
</evidence>
<dbReference type="Proteomes" id="UP001215280">
    <property type="component" value="Unassembled WGS sequence"/>
</dbReference>
<sequence length="213" mass="23830">MSHPRCHASNLGTMILIVVQCLFVDNIVGLRVWAMYNFSKMVLFFLLSAGLIAFLLAVWSVTDQTWVLATGVAGCDYAVSKHTAVRMAVAWEAQFLCDVVVFGLILLRSYRQPFKIPGSILSYMVRDGALYFAVLAFANLANILMYYFGDPWTASSLSWFTSTISITMVCRLMLNLHKVADAGLLTEQSQSTSVHFQSRHVYRDEESNICDGD</sequence>
<keyword evidence="1" id="KW-0812">Transmembrane</keyword>
<dbReference type="AlphaFoldDB" id="A0AAD7JPT0"/>
<organism evidence="2 3">
    <name type="scientific">Mycena maculata</name>
    <dbReference type="NCBI Taxonomy" id="230809"/>
    <lineage>
        <taxon>Eukaryota</taxon>
        <taxon>Fungi</taxon>
        <taxon>Dikarya</taxon>
        <taxon>Basidiomycota</taxon>
        <taxon>Agaricomycotina</taxon>
        <taxon>Agaricomycetes</taxon>
        <taxon>Agaricomycetidae</taxon>
        <taxon>Agaricales</taxon>
        <taxon>Marasmiineae</taxon>
        <taxon>Mycenaceae</taxon>
        <taxon>Mycena</taxon>
    </lineage>
</organism>
<dbReference type="EMBL" id="JARJLG010000029">
    <property type="protein sequence ID" value="KAJ7767862.1"/>
    <property type="molecule type" value="Genomic_DNA"/>
</dbReference>
<feature type="transmembrane region" description="Helical" evidence="1">
    <location>
        <begin position="154"/>
        <end position="174"/>
    </location>
</feature>
<name>A0AAD7JPT0_9AGAR</name>
<gene>
    <name evidence="2" type="ORF">DFH07DRAFT_311107</name>
</gene>
<feature type="transmembrane region" description="Helical" evidence="1">
    <location>
        <begin position="88"/>
        <end position="107"/>
    </location>
</feature>